<dbReference type="InterPro" id="IPR008257">
    <property type="entry name" value="Pept_M19"/>
</dbReference>
<name>A0ABT1LHS2_9HYPH</name>
<dbReference type="Proteomes" id="UP001205890">
    <property type="component" value="Unassembled WGS sequence"/>
</dbReference>
<dbReference type="SUPFAM" id="SSF51556">
    <property type="entry name" value="Metallo-dependent hydrolases"/>
    <property type="match status" value="1"/>
</dbReference>
<dbReference type="PANTHER" id="PTHR10443:SF12">
    <property type="entry name" value="DIPEPTIDASE"/>
    <property type="match status" value="1"/>
</dbReference>
<sequence>MTSAATSADTSSSPRPFIVDGLNCAGVSREQFERTLAGGVRAINLTAVQPWSDLPQTLKELETNLQIVEAMPDLALVVRSADDITRAADTDRLGVIIGAQHSLMVEKDVSLLAAFKRLGMRILQPTYNEPCAFGQGAPDTGDADRGMTELGRQWVAEMHRNRLLIDLSHCGHRTSADFIAAAKAPVVFSHANAYAVCPSPRNKTDALLRAVAETGGLTGAVMWSPAVKHATRPTLEDYLDHVDHIVRVAGVEHVALASDITEGHPQNRDKWEKSFGPRGLYPNITGILGPWYEWETRLNVDFSSLTHMPRILDGLARRGYSEGQIERIASGNWMRVARDVWG</sequence>
<dbReference type="PROSITE" id="PS51365">
    <property type="entry name" value="RENAL_DIPEPTIDASE_2"/>
    <property type="match status" value="1"/>
</dbReference>
<reference evidence="1 2" key="1">
    <citation type="submission" date="2022-07" db="EMBL/GenBank/DDBJ databases">
        <authorList>
            <person name="Li W.-J."/>
            <person name="Deng Q.-Q."/>
        </authorList>
    </citation>
    <scope>NUCLEOTIDE SEQUENCE [LARGE SCALE GENOMIC DNA]</scope>
    <source>
        <strain evidence="1 2">SYSU M60028</strain>
    </source>
</reference>
<keyword evidence="2" id="KW-1185">Reference proteome</keyword>
<organism evidence="1 2">
    <name type="scientific">Alsobacter ponti</name>
    <dbReference type="NCBI Taxonomy" id="2962936"/>
    <lineage>
        <taxon>Bacteria</taxon>
        <taxon>Pseudomonadati</taxon>
        <taxon>Pseudomonadota</taxon>
        <taxon>Alphaproteobacteria</taxon>
        <taxon>Hyphomicrobiales</taxon>
        <taxon>Alsobacteraceae</taxon>
        <taxon>Alsobacter</taxon>
    </lineage>
</organism>
<evidence type="ECO:0000313" key="1">
    <source>
        <dbReference type="EMBL" id="MCP8941057.1"/>
    </source>
</evidence>
<dbReference type="RefSeq" id="WP_254746487.1">
    <property type="nucleotide sequence ID" value="NZ_JANCLU010000034.1"/>
</dbReference>
<comment type="caution">
    <text evidence="1">The sequence shown here is derived from an EMBL/GenBank/DDBJ whole genome shotgun (WGS) entry which is preliminary data.</text>
</comment>
<accession>A0ABT1LHS2</accession>
<evidence type="ECO:0000313" key="2">
    <source>
        <dbReference type="Proteomes" id="UP001205890"/>
    </source>
</evidence>
<dbReference type="Pfam" id="PF01244">
    <property type="entry name" value="Peptidase_M19"/>
    <property type="match status" value="1"/>
</dbReference>
<proteinExistence type="predicted"/>
<gene>
    <name evidence="1" type="ORF">NK718_21250</name>
</gene>
<dbReference type="EMBL" id="JANCLU010000034">
    <property type="protein sequence ID" value="MCP8941057.1"/>
    <property type="molecule type" value="Genomic_DNA"/>
</dbReference>
<dbReference type="Gene3D" id="3.20.20.140">
    <property type="entry name" value="Metal-dependent hydrolases"/>
    <property type="match status" value="1"/>
</dbReference>
<protein>
    <submittedName>
        <fullName evidence="1">Dipeptidase</fullName>
    </submittedName>
</protein>
<dbReference type="InterPro" id="IPR032466">
    <property type="entry name" value="Metal_Hydrolase"/>
</dbReference>
<dbReference type="PANTHER" id="PTHR10443">
    <property type="entry name" value="MICROSOMAL DIPEPTIDASE"/>
    <property type="match status" value="1"/>
</dbReference>